<dbReference type="Proteomes" id="UP000054279">
    <property type="component" value="Unassembled WGS sequence"/>
</dbReference>
<organism evidence="1 2">
    <name type="scientific">Sphaerobolus stellatus (strain SS14)</name>
    <dbReference type="NCBI Taxonomy" id="990650"/>
    <lineage>
        <taxon>Eukaryota</taxon>
        <taxon>Fungi</taxon>
        <taxon>Dikarya</taxon>
        <taxon>Basidiomycota</taxon>
        <taxon>Agaricomycotina</taxon>
        <taxon>Agaricomycetes</taxon>
        <taxon>Phallomycetidae</taxon>
        <taxon>Geastrales</taxon>
        <taxon>Sphaerobolaceae</taxon>
        <taxon>Sphaerobolus</taxon>
    </lineage>
</organism>
<accession>A0A0C9VAE4</accession>
<protein>
    <submittedName>
        <fullName evidence="1">Uncharacterized protein</fullName>
    </submittedName>
</protein>
<proteinExistence type="predicted"/>
<evidence type="ECO:0000313" key="1">
    <source>
        <dbReference type="EMBL" id="KIJ34425.1"/>
    </source>
</evidence>
<sequence>MPQLGRSFGTILATQSLLKQLNILSRILNENLAHVRIFPKEAENTPLLDAIPRVLNDFTTCVELFHFQLNAFLEDEQVAHSDPSRTVEILEKDLKEMFFFSNNFPRYRATVTVVLVVLF</sequence>
<dbReference type="HOGENOM" id="CLU_2062938_0_0_1"/>
<gene>
    <name evidence="1" type="ORF">M422DRAFT_52033</name>
</gene>
<dbReference type="EMBL" id="KN837200">
    <property type="protein sequence ID" value="KIJ34425.1"/>
    <property type="molecule type" value="Genomic_DNA"/>
</dbReference>
<evidence type="ECO:0000313" key="2">
    <source>
        <dbReference type="Proteomes" id="UP000054279"/>
    </source>
</evidence>
<name>A0A0C9VAE4_SPHS4</name>
<keyword evidence="2" id="KW-1185">Reference proteome</keyword>
<dbReference type="AlphaFoldDB" id="A0A0C9VAE4"/>
<reference evidence="1 2" key="1">
    <citation type="submission" date="2014-06" db="EMBL/GenBank/DDBJ databases">
        <title>Evolutionary Origins and Diversification of the Mycorrhizal Mutualists.</title>
        <authorList>
            <consortium name="DOE Joint Genome Institute"/>
            <consortium name="Mycorrhizal Genomics Consortium"/>
            <person name="Kohler A."/>
            <person name="Kuo A."/>
            <person name="Nagy L.G."/>
            <person name="Floudas D."/>
            <person name="Copeland A."/>
            <person name="Barry K.W."/>
            <person name="Cichocki N."/>
            <person name="Veneault-Fourrey C."/>
            <person name="LaButti K."/>
            <person name="Lindquist E.A."/>
            <person name="Lipzen A."/>
            <person name="Lundell T."/>
            <person name="Morin E."/>
            <person name="Murat C."/>
            <person name="Riley R."/>
            <person name="Ohm R."/>
            <person name="Sun H."/>
            <person name="Tunlid A."/>
            <person name="Henrissat B."/>
            <person name="Grigoriev I.V."/>
            <person name="Hibbett D.S."/>
            <person name="Martin F."/>
        </authorList>
    </citation>
    <scope>NUCLEOTIDE SEQUENCE [LARGE SCALE GENOMIC DNA]</scope>
    <source>
        <strain evidence="1 2">SS14</strain>
    </source>
</reference>